<dbReference type="PANTHER" id="PTHR11487:SF0">
    <property type="entry name" value="S-ACYL FATTY ACID SYNTHASE THIOESTERASE, MEDIUM CHAIN"/>
    <property type="match status" value="1"/>
</dbReference>
<gene>
    <name evidence="3" type="ORF">GCM10017559_04790</name>
</gene>
<dbReference type="Proteomes" id="UP001499930">
    <property type="component" value="Unassembled WGS sequence"/>
</dbReference>
<dbReference type="InterPro" id="IPR029058">
    <property type="entry name" value="AB_hydrolase_fold"/>
</dbReference>
<proteinExistence type="inferred from homology"/>
<dbReference type="InterPro" id="IPR012223">
    <property type="entry name" value="TEII"/>
</dbReference>
<dbReference type="RefSeq" id="WP_344887458.1">
    <property type="nucleotide sequence ID" value="NZ_BAAAWD010000002.1"/>
</dbReference>
<comment type="caution">
    <text evidence="3">The sequence shown here is derived from an EMBL/GenBank/DDBJ whole genome shotgun (WGS) entry which is preliminary data.</text>
</comment>
<dbReference type="PANTHER" id="PTHR11487">
    <property type="entry name" value="THIOESTERASE"/>
    <property type="match status" value="1"/>
</dbReference>
<evidence type="ECO:0000256" key="1">
    <source>
        <dbReference type="ARBA" id="ARBA00007169"/>
    </source>
</evidence>
<keyword evidence="3" id="KW-0378">Hydrolase</keyword>
<dbReference type="Pfam" id="PF00975">
    <property type="entry name" value="Thioesterase"/>
    <property type="match status" value="1"/>
</dbReference>
<keyword evidence="4" id="KW-1185">Reference proteome</keyword>
<dbReference type="SUPFAM" id="SSF53474">
    <property type="entry name" value="alpha/beta-Hydrolases"/>
    <property type="match status" value="1"/>
</dbReference>
<evidence type="ECO:0000259" key="2">
    <source>
        <dbReference type="Pfam" id="PF00975"/>
    </source>
</evidence>
<dbReference type="Gene3D" id="3.40.50.1820">
    <property type="entry name" value="alpha/beta hydrolase"/>
    <property type="match status" value="1"/>
</dbReference>
<sequence length="259" mass="28064">MHGSHGQALSGDHRWLKRFGWPAPGGVQLLCFHSGGGAAGMFRHWAQPAAPGIEIVAVQLPGRADRFGETPYRRMQPLLDDLVTAVEPLLARPFALYGTSMGARVAWALAHALRERSLPQPRALYVAASAAPCLDDGTWLWEDRKDGLEGYVREMGGTPAEVLAEPQLLALLLTTLDADLTVLSTHDFHPETPLDLPIHAFAGSQDPEAPPERMIGWKAETTARFDLTPIPGGHFFDREGDGLVIKTIGSDLGAGRQRS</sequence>
<reference evidence="3 4" key="1">
    <citation type="journal article" date="2019" name="Int. J. Syst. Evol. Microbiol.">
        <title>The Global Catalogue of Microorganisms (GCM) 10K type strain sequencing project: providing services to taxonomists for standard genome sequencing and annotation.</title>
        <authorList>
            <consortium name="The Broad Institute Genomics Platform"/>
            <consortium name="The Broad Institute Genome Sequencing Center for Infectious Disease"/>
            <person name="Wu L."/>
            <person name="Ma J."/>
        </authorList>
    </citation>
    <scope>NUCLEOTIDE SEQUENCE [LARGE SCALE GENOMIC DNA]</scope>
    <source>
        <strain evidence="3 4">JCM 3106</strain>
    </source>
</reference>
<accession>A0ABN3XQJ2</accession>
<comment type="similarity">
    <text evidence="1">Belongs to the thioesterase family.</text>
</comment>
<evidence type="ECO:0000313" key="4">
    <source>
        <dbReference type="Proteomes" id="UP001499930"/>
    </source>
</evidence>
<organism evidence="3 4">
    <name type="scientific">Streptosporangium longisporum</name>
    <dbReference type="NCBI Taxonomy" id="46187"/>
    <lineage>
        <taxon>Bacteria</taxon>
        <taxon>Bacillati</taxon>
        <taxon>Actinomycetota</taxon>
        <taxon>Actinomycetes</taxon>
        <taxon>Streptosporangiales</taxon>
        <taxon>Streptosporangiaceae</taxon>
        <taxon>Streptosporangium</taxon>
    </lineage>
</organism>
<dbReference type="InterPro" id="IPR001031">
    <property type="entry name" value="Thioesterase"/>
</dbReference>
<name>A0ABN3XQJ2_9ACTN</name>
<evidence type="ECO:0000313" key="3">
    <source>
        <dbReference type="EMBL" id="GAA2988003.1"/>
    </source>
</evidence>
<dbReference type="EMBL" id="BAAAWD010000002">
    <property type="protein sequence ID" value="GAA2988003.1"/>
    <property type="molecule type" value="Genomic_DNA"/>
</dbReference>
<protein>
    <submittedName>
        <fullName evidence="3">Alpha/beta fold hydrolase</fullName>
    </submittedName>
</protein>
<dbReference type="GO" id="GO:0016787">
    <property type="term" value="F:hydrolase activity"/>
    <property type="evidence" value="ECO:0007669"/>
    <property type="project" value="UniProtKB-KW"/>
</dbReference>
<feature type="domain" description="Thioesterase" evidence="2">
    <location>
        <begin position="28"/>
        <end position="248"/>
    </location>
</feature>